<feature type="domain" description="3-dehydroquinate synthase N-terminal" evidence="3">
    <location>
        <begin position="25"/>
        <end position="203"/>
    </location>
</feature>
<dbReference type="RefSeq" id="WP_270111897.1">
    <property type="nucleotide sequence ID" value="NZ_JAPZVP010000017.1"/>
</dbReference>
<evidence type="ECO:0000259" key="3">
    <source>
        <dbReference type="Pfam" id="PF01959"/>
    </source>
</evidence>
<dbReference type="GO" id="GO:0003856">
    <property type="term" value="F:3-dehydroquinate synthase activity"/>
    <property type="evidence" value="ECO:0007669"/>
    <property type="project" value="InterPro"/>
</dbReference>
<dbReference type="AlphaFoldDB" id="A0A9X3PDR5"/>
<proteinExistence type="predicted"/>
<feature type="domain" description="3-dehydroquinate synthase C-terminal" evidence="4">
    <location>
        <begin position="217"/>
        <end position="391"/>
    </location>
</feature>
<dbReference type="GO" id="GO:0016491">
    <property type="term" value="F:oxidoreductase activity"/>
    <property type="evidence" value="ECO:0007669"/>
    <property type="project" value="InterPro"/>
</dbReference>
<gene>
    <name evidence="5" type="ORF">O1R50_19700</name>
</gene>
<dbReference type="Pfam" id="PF01959">
    <property type="entry name" value="DHQS"/>
    <property type="match status" value="1"/>
</dbReference>
<dbReference type="InterPro" id="IPR030960">
    <property type="entry name" value="DHQS/DOIS_N"/>
</dbReference>
<organism evidence="5 6">
    <name type="scientific">Glycomyces luteolus</name>
    <dbReference type="NCBI Taxonomy" id="2670330"/>
    <lineage>
        <taxon>Bacteria</taxon>
        <taxon>Bacillati</taxon>
        <taxon>Actinomycetota</taxon>
        <taxon>Actinomycetes</taxon>
        <taxon>Glycomycetales</taxon>
        <taxon>Glycomycetaceae</taxon>
        <taxon>Glycomyces</taxon>
    </lineage>
</organism>
<dbReference type="InterPro" id="IPR002812">
    <property type="entry name" value="DHQS"/>
</dbReference>
<evidence type="ECO:0000259" key="4">
    <source>
        <dbReference type="Pfam" id="PF26558"/>
    </source>
</evidence>
<sequence length="391" mass="42584">MTAPTTENPVARDTRPGKRGDQQAWLWVDASTPVAVVDRACQSGYERFMATVDGLDVLASYQLPQRALISPVIEQAEDAAAILEHPVIEGRLDCLVGTSPEALPSSGYDGPVGLLEHVDDHDSLMRVVEHLGRVDLVAIVFKDPTNIPLELVLAEAQHTSTRVAKIVQSGTDGEVSFMTMESGADIIVLRSTDIVEVTRLADIASESTRQQLALRPATVTAVTHVPMGTRVCVDTTSALGVDEGMLIGSTSTGGLMTCSETHFLPYMNLRPFRVNAGALHLYVWGPNDRAVYLSDLRAGSEVLAVNAEGRARPVTVGRVKIERRPLLLIEAEIDGREVNTFIQDDWHVRMMGADGEIRPSAEIKLGDRLLGYLDRPGRHVGIRIDETIDER</sequence>
<keyword evidence="6" id="KW-1185">Reference proteome</keyword>
<dbReference type="InterPro" id="IPR056179">
    <property type="entry name" value="DHQS_C"/>
</dbReference>
<evidence type="ECO:0000256" key="2">
    <source>
        <dbReference type="ARBA" id="ARBA00023141"/>
    </source>
</evidence>
<accession>A0A9X3PDR5</accession>
<evidence type="ECO:0000313" key="5">
    <source>
        <dbReference type="EMBL" id="MDA1361862.1"/>
    </source>
</evidence>
<dbReference type="GO" id="GO:0008652">
    <property type="term" value="P:amino acid biosynthetic process"/>
    <property type="evidence" value="ECO:0007669"/>
    <property type="project" value="UniProtKB-KW"/>
</dbReference>
<comment type="caution">
    <text evidence="5">The sequence shown here is derived from an EMBL/GenBank/DDBJ whole genome shotgun (WGS) entry which is preliminary data.</text>
</comment>
<dbReference type="PANTHER" id="PTHR33563:SF1">
    <property type="entry name" value="3-DEHYDROQUINATE SYNTHASE"/>
    <property type="match status" value="1"/>
</dbReference>
<dbReference type="PANTHER" id="PTHR33563">
    <property type="match status" value="1"/>
</dbReference>
<keyword evidence="1" id="KW-0028">Amino-acid biosynthesis</keyword>
<name>A0A9X3PDR5_9ACTN</name>
<dbReference type="Pfam" id="PF26558">
    <property type="entry name" value="DHQS_2nd"/>
    <property type="match status" value="1"/>
</dbReference>
<dbReference type="EMBL" id="JAPZVP010000017">
    <property type="protein sequence ID" value="MDA1361862.1"/>
    <property type="molecule type" value="Genomic_DNA"/>
</dbReference>
<evidence type="ECO:0000256" key="1">
    <source>
        <dbReference type="ARBA" id="ARBA00022605"/>
    </source>
</evidence>
<keyword evidence="2" id="KW-0057">Aromatic amino acid biosynthesis</keyword>
<dbReference type="Proteomes" id="UP001146067">
    <property type="component" value="Unassembled WGS sequence"/>
</dbReference>
<dbReference type="GO" id="GO:0009073">
    <property type="term" value="P:aromatic amino acid family biosynthetic process"/>
    <property type="evidence" value="ECO:0007669"/>
    <property type="project" value="UniProtKB-KW"/>
</dbReference>
<evidence type="ECO:0000313" key="6">
    <source>
        <dbReference type="Proteomes" id="UP001146067"/>
    </source>
</evidence>
<reference evidence="5" key="1">
    <citation type="submission" date="2022-12" db="EMBL/GenBank/DDBJ databases">
        <title>Gycomyces niveus sp.nov.,a novel actinomycete isolated from soil in Shouguan.</title>
        <authorList>
            <person name="Yang X."/>
        </authorList>
    </citation>
    <scope>NUCLEOTIDE SEQUENCE</scope>
    <source>
        <strain evidence="5">NEAU-A15</strain>
    </source>
</reference>
<protein>
    <submittedName>
        <fullName evidence="5">3-dehydroquinate synthase II family protein</fullName>
    </submittedName>
</protein>